<dbReference type="PROSITE" id="PS01095">
    <property type="entry name" value="GH18_1"/>
    <property type="match status" value="1"/>
</dbReference>
<dbReference type="InterPro" id="IPR017853">
    <property type="entry name" value="GH"/>
</dbReference>
<feature type="domain" description="GH18" evidence="6">
    <location>
        <begin position="1"/>
        <end position="369"/>
    </location>
</feature>
<dbReference type="GO" id="GO:0004568">
    <property type="term" value="F:chitinase activity"/>
    <property type="evidence" value="ECO:0007669"/>
    <property type="project" value="UniProtKB-ARBA"/>
</dbReference>
<name>A0AAV2SE83_MEGNR</name>
<dbReference type="PANTHER" id="PTHR11177:SF360">
    <property type="entry name" value="CHITINASE 4-RELATED"/>
    <property type="match status" value="1"/>
</dbReference>
<gene>
    <name evidence="7" type="ORF">MNOR_LOCUS36362</name>
</gene>
<evidence type="ECO:0000256" key="1">
    <source>
        <dbReference type="ARBA" id="ARBA00022801"/>
    </source>
</evidence>
<dbReference type="SUPFAM" id="SSF54556">
    <property type="entry name" value="Chitinase insertion domain"/>
    <property type="match status" value="1"/>
</dbReference>
<dbReference type="InterPro" id="IPR001223">
    <property type="entry name" value="Glyco_hydro18_cat"/>
</dbReference>
<evidence type="ECO:0000313" key="8">
    <source>
        <dbReference type="Proteomes" id="UP001497623"/>
    </source>
</evidence>
<dbReference type="GO" id="GO:0008061">
    <property type="term" value="F:chitin binding"/>
    <property type="evidence" value="ECO:0007669"/>
    <property type="project" value="InterPro"/>
</dbReference>
<dbReference type="InterPro" id="IPR050314">
    <property type="entry name" value="Glycosyl_Hydrlase_18"/>
</dbReference>
<keyword evidence="8" id="KW-1185">Reference proteome</keyword>
<dbReference type="SMART" id="SM00636">
    <property type="entry name" value="Glyco_18"/>
    <property type="match status" value="1"/>
</dbReference>
<dbReference type="Pfam" id="PF00704">
    <property type="entry name" value="Glyco_hydro_18"/>
    <property type="match status" value="1"/>
</dbReference>
<dbReference type="Gene3D" id="3.20.20.80">
    <property type="entry name" value="Glycosidases"/>
    <property type="match status" value="1"/>
</dbReference>
<dbReference type="Proteomes" id="UP001497623">
    <property type="component" value="Unassembled WGS sequence"/>
</dbReference>
<dbReference type="GO" id="GO:0005576">
    <property type="term" value="C:extracellular region"/>
    <property type="evidence" value="ECO:0007669"/>
    <property type="project" value="TreeGrafter"/>
</dbReference>
<proteinExistence type="inferred from homology"/>
<dbReference type="PROSITE" id="PS51910">
    <property type="entry name" value="GH18_2"/>
    <property type="match status" value="1"/>
</dbReference>
<dbReference type="InterPro" id="IPR001579">
    <property type="entry name" value="Glyco_hydro_18_chit_AS"/>
</dbReference>
<evidence type="ECO:0000259" key="6">
    <source>
        <dbReference type="PROSITE" id="PS51910"/>
    </source>
</evidence>
<dbReference type="SUPFAM" id="SSF51445">
    <property type="entry name" value="(Trans)glycosidases"/>
    <property type="match status" value="1"/>
</dbReference>
<organism evidence="7 8">
    <name type="scientific">Meganyctiphanes norvegica</name>
    <name type="common">Northern krill</name>
    <name type="synonym">Thysanopoda norvegica</name>
    <dbReference type="NCBI Taxonomy" id="48144"/>
    <lineage>
        <taxon>Eukaryota</taxon>
        <taxon>Metazoa</taxon>
        <taxon>Ecdysozoa</taxon>
        <taxon>Arthropoda</taxon>
        <taxon>Crustacea</taxon>
        <taxon>Multicrustacea</taxon>
        <taxon>Malacostraca</taxon>
        <taxon>Eumalacostraca</taxon>
        <taxon>Eucarida</taxon>
        <taxon>Euphausiacea</taxon>
        <taxon>Euphausiidae</taxon>
        <taxon>Meganyctiphanes</taxon>
    </lineage>
</organism>
<comment type="similarity">
    <text evidence="5">Belongs to the glycosyl hydrolase 18 family.</text>
</comment>
<evidence type="ECO:0000256" key="4">
    <source>
        <dbReference type="RuleBase" id="RU000489"/>
    </source>
</evidence>
<comment type="caution">
    <text evidence="7">The sequence shown here is derived from an EMBL/GenBank/DDBJ whole genome shotgun (WGS) entry which is preliminary data.</text>
</comment>
<evidence type="ECO:0000256" key="3">
    <source>
        <dbReference type="ARBA" id="ARBA00023295"/>
    </source>
</evidence>
<keyword evidence="2" id="KW-1015">Disulfide bond</keyword>
<feature type="non-terminal residue" evidence="7">
    <location>
        <position position="407"/>
    </location>
</feature>
<dbReference type="InterPro" id="IPR011583">
    <property type="entry name" value="Chitinase_II/V-like_cat"/>
</dbReference>
<dbReference type="AlphaFoldDB" id="A0AAV2SE83"/>
<dbReference type="EMBL" id="CAXKWB010065870">
    <property type="protein sequence ID" value="CAL4189186.1"/>
    <property type="molecule type" value="Genomic_DNA"/>
</dbReference>
<dbReference type="Gene3D" id="3.10.50.10">
    <property type="match status" value="1"/>
</dbReference>
<evidence type="ECO:0000256" key="5">
    <source>
        <dbReference type="RuleBase" id="RU004453"/>
    </source>
</evidence>
<dbReference type="InterPro" id="IPR029070">
    <property type="entry name" value="Chitinase_insertion_sf"/>
</dbReference>
<keyword evidence="3 4" id="KW-0326">Glycosidase</keyword>
<evidence type="ECO:0000313" key="7">
    <source>
        <dbReference type="EMBL" id="CAL4189186.1"/>
    </source>
</evidence>
<dbReference type="CDD" id="cd02872">
    <property type="entry name" value="GH18_chitolectin_chitotriosidase"/>
    <property type="match status" value="1"/>
</dbReference>
<reference evidence="7 8" key="1">
    <citation type="submission" date="2024-05" db="EMBL/GenBank/DDBJ databases">
        <authorList>
            <person name="Wallberg A."/>
        </authorList>
    </citation>
    <scope>NUCLEOTIDE SEQUENCE [LARGE SCALE GENOMIC DNA]</scope>
</reference>
<evidence type="ECO:0000256" key="2">
    <source>
        <dbReference type="ARBA" id="ARBA00023157"/>
    </source>
</evidence>
<sequence>MCYFGSWAVWRPGHGRFDVDDIDPHLCTHLVFGFAGLTNVTWEIEVLDPWNELCDDWGRCAFNRFTALKEQNPNLKTLIAVGGWSEGSTDYSVMAADPAKRRSFIDSSIALTLAHNFDGFDMDWEYPANRGGIPQDKENFITLMQEMKVALDAHGLLLTCAVSIGKGTIDTAYDIPAMNQVFDYINLMAYDLHGAWETFTHHNAPLYAHPSDEGDNLPFNVDFGLRYWINNGASPEKLTLGIGTYGRCYTLDNISIKGYYAPASNPGHQGPYTRTPGVLGYNEICSFQLEGGWVIVDDPVMNEPYTYMLGNKIWCGYDNAASVATKAAYAKSKGLAGTMVWSLETDDFHGHCGRKFDLIKTMVETFEDGTVFTTPEPVTGGATEATTIPSVSCEGANKYVPHEYCAS</sequence>
<dbReference type="GO" id="GO:0006032">
    <property type="term" value="P:chitin catabolic process"/>
    <property type="evidence" value="ECO:0007669"/>
    <property type="project" value="UniProtKB-ARBA"/>
</dbReference>
<dbReference type="GO" id="GO:0005975">
    <property type="term" value="P:carbohydrate metabolic process"/>
    <property type="evidence" value="ECO:0007669"/>
    <property type="project" value="InterPro"/>
</dbReference>
<accession>A0AAV2SE83</accession>
<keyword evidence="1 4" id="KW-0378">Hydrolase</keyword>
<dbReference type="PANTHER" id="PTHR11177">
    <property type="entry name" value="CHITINASE"/>
    <property type="match status" value="1"/>
</dbReference>
<dbReference type="FunFam" id="3.10.50.10:FF:000001">
    <property type="entry name" value="Chitinase 3-like 1"/>
    <property type="match status" value="1"/>
</dbReference>
<protein>
    <recommendedName>
        <fullName evidence="6">GH18 domain-containing protein</fullName>
    </recommendedName>
</protein>